<dbReference type="Pfam" id="PF00593">
    <property type="entry name" value="TonB_dep_Rec_b-barrel"/>
    <property type="match status" value="1"/>
</dbReference>
<evidence type="ECO:0000256" key="1">
    <source>
        <dbReference type="ARBA" id="ARBA00004571"/>
    </source>
</evidence>
<dbReference type="InterPro" id="IPR012910">
    <property type="entry name" value="Plug_dom"/>
</dbReference>
<organism evidence="13 14">
    <name type="scientific">Janthinobacterium aestuarii</name>
    <dbReference type="NCBI Taxonomy" id="2985511"/>
    <lineage>
        <taxon>Bacteria</taxon>
        <taxon>Pseudomonadati</taxon>
        <taxon>Pseudomonadota</taxon>
        <taxon>Betaproteobacteria</taxon>
        <taxon>Burkholderiales</taxon>
        <taxon>Oxalobacteraceae</taxon>
        <taxon>Janthinobacterium</taxon>
    </lineage>
</organism>
<evidence type="ECO:0000256" key="2">
    <source>
        <dbReference type="ARBA" id="ARBA00009810"/>
    </source>
</evidence>
<keyword evidence="5" id="KW-0812">Transmembrane</keyword>
<evidence type="ECO:0000256" key="6">
    <source>
        <dbReference type="ARBA" id="ARBA00023077"/>
    </source>
</evidence>
<dbReference type="InterPro" id="IPR036942">
    <property type="entry name" value="Beta-barrel_TonB_sf"/>
</dbReference>
<keyword evidence="3" id="KW-0813">Transport</keyword>
<dbReference type="Pfam" id="PF07715">
    <property type="entry name" value="Plug"/>
    <property type="match status" value="1"/>
</dbReference>
<evidence type="ECO:0000256" key="8">
    <source>
        <dbReference type="ARBA" id="ARBA00023170"/>
    </source>
</evidence>
<dbReference type="EMBL" id="CP142523">
    <property type="protein sequence ID" value="WWO43929.1"/>
    <property type="molecule type" value="Genomic_DNA"/>
</dbReference>
<comment type="similarity">
    <text evidence="2 10">Belongs to the TonB-dependent receptor family.</text>
</comment>
<evidence type="ECO:0000256" key="3">
    <source>
        <dbReference type="ARBA" id="ARBA00022448"/>
    </source>
</evidence>
<evidence type="ECO:0000313" key="13">
    <source>
        <dbReference type="EMBL" id="WWO43929.1"/>
    </source>
</evidence>
<keyword evidence="8 13" id="KW-0675">Receptor</keyword>
<evidence type="ECO:0000256" key="7">
    <source>
        <dbReference type="ARBA" id="ARBA00023136"/>
    </source>
</evidence>
<dbReference type="InterPro" id="IPR039426">
    <property type="entry name" value="TonB-dep_rcpt-like"/>
</dbReference>
<evidence type="ECO:0000256" key="4">
    <source>
        <dbReference type="ARBA" id="ARBA00022452"/>
    </source>
</evidence>
<dbReference type="Gene3D" id="2.40.170.20">
    <property type="entry name" value="TonB-dependent receptor, beta-barrel domain"/>
    <property type="match status" value="1"/>
</dbReference>
<feature type="domain" description="TonB-dependent receptor plug" evidence="12">
    <location>
        <begin position="24"/>
        <end position="126"/>
    </location>
</feature>
<evidence type="ECO:0000256" key="9">
    <source>
        <dbReference type="ARBA" id="ARBA00023237"/>
    </source>
</evidence>
<keyword evidence="7 10" id="KW-0472">Membrane</keyword>
<keyword evidence="4" id="KW-1134">Transmembrane beta strand</keyword>
<dbReference type="PANTHER" id="PTHR30069:SF40">
    <property type="entry name" value="TONB-DEPENDENT RECEPTOR NMB0964-RELATED"/>
    <property type="match status" value="1"/>
</dbReference>
<dbReference type="SUPFAM" id="SSF56935">
    <property type="entry name" value="Porins"/>
    <property type="match status" value="1"/>
</dbReference>
<evidence type="ECO:0000256" key="5">
    <source>
        <dbReference type="ARBA" id="ARBA00022692"/>
    </source>
</evidence>
<keyword evidence="6 10" id="KW-0798">TonB box</keyword>
<evidence type="ECO:0000313" key="14">
    <source>
        <dbReference type="Proteomes" id="UP001373909"/>
    </source>
</evidence>
<name>A0ABZ2GEP7_9BURK</name>
<dbReference type="InterPro" id="IPR037066">
    <property type="entry name" value="Plug_dom_sf"/>
</dbReference>
<evidence type="ECO:0000259" key="11">
    <source>
        <dbReference type="Pfam" id="PF00593"/>
    </source>
</evidence>
<evidence type="ECO:0000259" key="12">
    <source>
        <dbReference type="Pfam" id="PF07715"/>
    </source>
</evidence>
<reference evidence="13 14" key="1">
    <citation type="submission" date="2024-01" db="EMBL/GenBank/DDBJ databases">
        <title>Draft genome sequences of nine bacterial species from freshwater ponds near Washington, DC.</title>
        <authorList>
            <person name="Pavloudi C."/>
            <person name="Oliver L."/>
            <person name="Slattery K."/>
            <person name="Lissner G."/>
            <person name="Saw J.H."/>
        </authorList>
    </citation>
    <scope>NUCLEOTIDE SEQUENCE [LARGE SCALE GENOMIC DNA]</scope>
    <source>
        <strain evidence="14">TB1-E2</strain>
    </source>
</reference>
<dbReference type="RefSeq" id="WP_338678563.1">
    <property type="nucleotide sequence ID" value="NZ_CP142523.1"/>
</dbReference>
<accession>A0ABZ2GEP7</accession>
<dbReference type="InterPro" id="IPR000531">
    <property type="entry name" value="Beta-barrel_TonB"/>
</dbReference>
<evidence type="ECO:0000256" key="10">
    <source>
        <dbReference type="RuleBase" id="RU003357"/>
    </source>
</evidence>
<dbReference type="PANTHER" id="PTHR30069">
    <property type="entry name" value="TONB-DEPENDENT OUTER MEMBRANE RECEPTOR"/>
    <property type="match status" value="1"/>
</dbReference>
<proteinExistence type="inferred from homology"/>
<gene>
    <name evidence="13" type="ORF">OPV09_14455</name>
</gene>
<dbReference type="Proteomes" id="UP001373909">
    <property type="component" value="Chromosome"/>
</dbReference>
<sequence length="767" mass="83991">MLSTSPLAYAAEDVTLQTIKVRADRPSSIDSVVLVENTQAQNRTLGGMLEHVSGVQSSAFGPNAGAPVIRSLSGSRVQILEDGQSILGMNALSGDINIPFDPLFARSVSVNKSSDSVRFGGNAIGGSVDVDSGLISRKMESKEKDLELVLRKGFNDADAQGLRMNFNDGTHFSTNLQMSFQKIGHYDIPGNSKAGVCNSQLFPSSGGVNSFLADSCQKEAKIQQVYNKASQPFIDQFMKENPDWADGDFSFYTNQPTSVWQRKTYVNPPNPAYVPGTPKTVQNKINKDVTPDYHGTLGNSHASNSHFAVGSTYFFDRGYVAVSLDTKNSDYGVPGFSMENKSFGANHDEGLPVGVVISQDKYALEATLRDPVAYMESAQLRVSRLNNTSGERLGAAKANDYRFDTSQAELLLAHRRAGPLSGLLGLSHQSRDITGSGPQLYLPDTRTASSALFVKESLDAGWATFDAGFRHEKVEHDIRQSGFKTSRNAKNAKLEDRSFSLNSYNLGASAKLGQLFGAKVRYASSERAPDVNELYASNRHYSIMTQEEGNQDLKAERARNTELTGLFANRGFQLSATGYVMKYENYLYLGHSGLQTANRLPLKYWKQTDTTVKGFEIDASQLIQLGGYGKLNLSAFADLVKNKADNPDKLRAHNDGAYLPNMPTNRYGANVLWENKGWKAKLSSTWYDKQKYLGKSVSEEVPLDGYTMVNFQVSRALQVPNSPFAGIDVFISGTNLLDEDARPHNSPLKYIAPLPGRGFQIGLSARL</sequence>
<keyword evidence="14" id="KW-1185">Reference proteome</keyword>
<dbReference type="Gene3D" id="2.170.130.10">
    <property type="entry name" value="TonB-dependent receptor, plug domain"/>
    <property type="match status" value="1"/>
</dbReference>
<protein>
    <submittedName>
        <fullName evidence="13">TonB-dependent receptor</fullName>
    </submittedName>
</protein>
<feature type="domain" description="TonB-dependent receptor-like beta-barrel" evidence="11">
    <location>
        <begin position="292"/>
        <end position="735"/>
    </location>
</feature>
<comment type="subcellular location">
    <subcellularLocation>
        <location evidence="1">Cell outer membrane</location>
        <topology evidence="1">Multi-pass membrane protein</topology>
    </subcellularLocation>
</comment>
<keyword evidence="9" id="KW-0998">Cell outer membrane</keyword>